<dbReference type="PANTHER" id="PTHR40763">
    <property type="entry name" value="MEMBRANE PROTEIN-RELATED"/>
    <property type="match status" value="1"/>
</dbReference>
<dbReference type="RefSeq" id="WP_154518217.1">
    <property type="nucleotide sequence ID" value="NZ_VUMT01000005.1"/>
</dbReference>
<feature type="transmembrane region" description="Helical" evidence="1">
    <location>
        <begin position="59"/>
        <end position="78"/>
    </location>
</feature>
<reference evidence="4 5" key="1">
    <citation type="submission" date="2019-08" db="EMBL/GenBank/DDBJ databases">
        <title>In-depth cultivation of the pig gut microbiome towards novel bacterial diversity and tailored functional studies.</title>
        <authorList>
            <person name="Wylensek D."/>
            <person name="Hitch T.C.A."/>
            <person name="Clavel T."/>
        </authorList>
    </citation>
    <scope>NUCLEOTIDE SEQUENCE [LARGE SCALE GENOMIC DNA]</scope>
    <source>
        <strain evidence="4 5">WCA-693-APC-MOT-I</strain>
    </source>
</reference>
<keyword evidence="1" id="KW-0472">Membrane</keyword>
<sequence>MTRNNNNFLWGLLFIVLGIGFAGNAFDLWHFSIFFPGWWTLFLIIPCGISIIQNGFQTGSIIGFVSGVMLLLSCQGFVSTRLIGQLIIPVILIIAGLGIIFSNSSKKTISIKSSDFQKKNSEHLTDYTATFSSQSISLDNQIFTGASINAIFGSVTLRLDNAIINEDVVINSNATFGGIEIYLPAYVNVKVSSTPIFGGVTNRRHGIVNSDAPTVYINATCMFGGVEIR</sequence>
<protein>
    <submittedName>
        <fullName evidence="4">Uncharacterized protein</fullName>
    </submittedName>
</protein>
<name>A0A6L5XXI5_9FIRM</name>
<dbReference type="PANTHER" id="PTHR40763:SF5">
    <property type="entry name" value="MEMBRANE PROTEIN"/>
    <property type="match status" value="1"/>
</dbReference>
<comment type="caution">
    <text evidence="4">The sequence shown here is derived from an EMBL/GenBank/DDBJ whole genome shotgun (WGS) entry which is preliminary data.</text>
</comment>
<evidence type="ECO:0000313" key="4">
    <source>
        <dbReference type="EMBL" id="MSS63257.1"/>
    </source>
</evidence>
<feature type="domain" description="LiaF transmembrane" evidence="3">
    <location>
        <begin position="9"/>
        <end position="106"/>
    </location>
</feature>
<keyword evidence="1" id="KW-1133">Transmembrane helix</keyword>
<feature type="transmembrane region" description="Helical" evidence="1">
    <location>
        <begin position="32"/>
        <end position="52"/>
    </location>
</feature>
<dbReference type="Proteomes" id="UP000482209">
    <property type="component" value="Unassembled WGS sequence"/>
</dbReference>
<evidence type="ECO:0000313" key="5">
    <source>
        <dbReference type="Proteomes" id="UP000482209"/>
    </source>
</evidence>
<gene>
    <name evidence="4" type="ORF">FYJ58_05110</name>
</gene>
<feature type="transmembrane region" description="Helical" evidence="1">
    <location>
        <begin position="7"/>
        <end position="26"/>
    </location>
</feature>
<proteinExistence type="predicted"/>
<dbReference type="Pfam" id="PF22570">
    <property type="entry name" value="LiaF-TM"/>
    <property type="match status" value="1"/>
</dbReference>
<keyword evidence="5" id="KW-1185">Reference proteome</keyword>
<dbReference type="AlphaFoldDB" id="A0A6L5XXI5"/>
<dbReference type="InterPro" id="IPR054331">
    <property type="entry name" value="LiaF_TM"/>
</dbReference>
<evidence type="ECO:0000259" key="2">
    <source>
        <dbReference type="Pfam" id="PF09922"/>
    </source>
</evidence>
<keyword evidence="1" id="KW-0812">Transmembrane</keyword>
<dbReference type="EMBL" id="VUMT01000005">
    <property type="protein sequence ID" value="MSS63257.1"/>
    <property type="molecule type" value="Genomic_DNA"/>
</dbReference>
<organism evidence="4 5">
    <name type="scientific">Velocimicrobium porci</name>
    <dbReference type="NCBI Taxonomy" id="2606634"/>
    <lineage>
        <taxon>Bacteria</taxon>
        <taxon>Bacillati</taxon>
        <taxon>Bacillota</taxon>
        <taxon>Clostridia</taxon>
        <taxon>Lachnospirales</taxon>
        <taxon>Lachnospiraceae</taxon>
        <taxon>Velocimicrobium</taxon>
    </lineage>
</organism>
<evidence type="ECO:0000259" key="3">
    <source>
        <dbReference type="Pfam" id="PF22570"/>
    </source>
</evidence>
<accession>A0A6L5XXI5</accession>
<feature type="domain" description="Cell wall-active antibiotics response LiaF-like C-terminal" evidence="2">
    <location>
        <begin position="132"/>
        <end position="201"/>
    </location>
</feature>
<dbReference type="Pfam" id="PF09922">
    <property type="entry name" value="LiaF-like_C"/>
    <property type="match status" value="1"/>
</dbReference>
<evidence type="ECO:0000256" key="1">
    <source>
        <dbReference type="SAM" id="Phobius"/>
    </source>
</evidence>
<dbReference type="InterPro" id="IPR024425">
    <property type="entry name" value="LiaF-like_C"/>
</dbReference>
<feature type="transmembrane region" description="Helical" evidence="1">
    <location>
        <begin position="84"/>
        <end position="102"/>
    </location>
</feature>